<dbReference type="InterPro" id="IPR023809">
    <property type="entry name" value="Thiopep_bacteriocin_synth_dom"/>
</dbReference>
<name>A0A939FSC4_9ACTN</name>
<protein>
    <submittedName>
        <fullName evidence="3">Lantibiotic dehydratase</fullName>
    </submittedName>
</protein>
<proteinExistence type="predicted"/>
<dbReference type="Pfam" id="PF14028">
    <property type="entry name" value="Lant_dehydr_C"/>
    <property type="match status" value="1"/>
</dbReference>
<feature type="domain" description="Lantibiotic dehydratase N-terminal" evidence="1">
    <location>
        <begin position="72"/>
        <end position="729"/>
    </location>
</feature>
<dbReference type="InterPro" id="IPR006827">
    <property type="entry name" value="Lant_deHydtase_N"/>
</dbReference>
<comment type="caution">
    <text evidence="3">The sequence shown here is derived from an EMBL/GenBank/DDBJ whole genome shotgun (WGS) entry which is preliminary data.</text>
</comment>
<evidence type="ECO:0000313" key="4">
    <source>
        <dbReference type="Proteomes" id="UP000664781"/>
    </source>
</evidence>
<dbReference type="Pfam" id="PF04738">
    <property type="entry name" value="Lant_dehydr_N"/>
    <property type="match status" value="1"/>
</dbReference>
<dbReference type="EMBL" id="JAFMOF010000004">
    <property type="protein sequence ID" value="MBO0655806.1"/>
    <property type="molecule type" value="Genomic_DNA"/>
</dbReference>
<gene>
    <name evidence="3" type="ORF">J1792_24405</name>
</gene>
<keyword evidence="4" id="KW-1185">Reference proteome</keyword>
<dbReference type="RefSeq" id="WP_207248217.1">
    <property type="nucleotide sequence ID" value="NZ_JAFMOF010000004.1"/>
</dbReference>
<feature type="domain" description="Thiopeptide-type bacteriocin biosynthesis" evidence="2">
    <location>
        <begin position="804"/>
        <end position="1062"/>
    </location>
</feature>
<dbReference type="Proteomes" id="UP000664781">
    <property type="component" value="Unassembled WGS sequence"/>
</dbReference>
<organism evidence="3 4">
    <name type="scientific">Streptomyces triculaminicus</name>
    <dbReference type="NCBI Taxonomy" id="2816232"/>
    <lineage>
        <taxon>Bacteria</taxon>
        <taxon>Bacillati</taxon>
        <taxon>Actinomycetota</taxon>
        <taxon>Actinomycetes</taxon>
        <taxon>Kitasatosporales</taxon>
        <taxon>Streptomycetaceae</taxon>
        <taxon>Streptomyces</taxon>
    </lineage>
</organism>
<dbReference type="AlphaFoldDB" id="A0A939FSC4"/>
<accession>A0A939FSC4</accession>
<reference evidence="3" key="1">
    <citation type="submission" date="2021-03" db="EMBL/GenBank/DDBJ databases">
        <title>Streptomyces strains.</title>
        <authorList>
            <person name="Lund M.B."/>
            <person name="Toerring T."/>
        </authorList>
    </citation>
    <scope>NUCLEOTIDE SEQUENCE</scope>
    <source>
        <strain evidence="3">JCM 4242</strain>
    </source>
</reference>
<dbReference type="NCBIfam" id="TIGR03891">
    <property type="entry name" value="thiopep_ocin"/>
    <property type="match status" value="1"/>
</dbReference>
<sequence length="1082" mass="116945">MTRRNAEFGDRKSGTDRRDRTYVARDFFLLRAPGLPTRGMTNLLAANAESAGADPEGWEARYLRGLLDLWAKPGVRSAISLAAPDLARAVEGVDGLSARDRRRAMMSLGRYLNRMSMRPTPLATVAGVAVGAFQESPAAASPTPTNAPPAPRLGVPAIVDAVARPDMGWVLHLFKSVTDAPRARPELELRTNDLIHRSRGRAWLSTADAYGEGSRRSASVRWSPAVRLVLESARTPKTFGALRDELVQRYPAVPSEKVTALLDQLVELDFLITAHRPVLLEDSEQPPLSAQLATVRDGDAIAALASVEAAVAAFNTTGDVTALEALQEEIAPAARQVSEGYNGPLLRVDARLNVPTPPVLPAEVQKLAEDAAEILTAVGDVYRYPLRLRDYATAFTERYGAQAEVPVLEVLSEETGLGPPASYLNPSRSFELLPTTTSDRSREDRDAVLHRLAADAISRGSLEVVLDERWTAELRQYDDRPLRPAIDVHLQLTPPTAAGSGWRGVVTAVAYGGRTFARFHDVLGEEGRRGLAELAEAEAALLPGVAVVELTCLPEKARATNVAVRPAVRALELPLNVAPGLPADQVIALEDVVVGVREGRLYLHSPDLGCDLHVTQHTMLNPLMAPNVGRFLLDVSAAAFREVSPFDWGSLSASMPFLPRVVRDDLVLRRARWLLSASGLPAGCTGSPAAFATAVAAWREQWNVPRRTVLTQGDNTIVLDLESAPSLEELRLAAARDADFVLRIEEALPGPEEGFLRDEADAPFAAEVVVPVLRGGQAPAPRAAAVARRPVTDAERLRPVGGPWVYAKLYAEHDAQDALLVGEVTALARSLADRGLAGHPFYLRYGDPAPHLRLRFRAADPARAAELLGEVATWAHGLVVEGRIIDVSFETYRREIERYGGPDLIDAAEELFRRDSAATLALLRHLAAPSPAGGVPLGKAALTVLSLEAVGRVLVPDFAERHDLVRTMAGPQAGGTEYRAVARRLWQGYTAPGAEAAVLGQVGAAWQDAGTAYAARVAELVAAGALWSDRRDILRSLFHMHSNRMGLRREQEDAAYGMWRRLLDRVAVADRIAVAEDAGRSR</sequence>
<evidence type="ECO:0000313" key="3">
    <source>
        <dbReference type="EMBL" id="MBO0655806.1"/>
    </source>
</evidence>
<evidence type="ECO:0000259" key="1">
    <source>
        <dbReference type="Pfam" id="PF04738"/>
    </source>
</evidence>
<evidence type="ECO:0000259" key="2">
    <source>
        <dbReference type="Pfam" id="PF14028"/>
    </source>
</evidence>